<organism evidence="2 3">
    <name type="scientific">Anncaliia algerae PRA339</name>
    <dbReference type="NCBI Taxonomy" id="1288291"/>
    <lineage>
        <taxon>Eukaryota</taxon>
        <taxon>Fungi</taxon>
        <taxon>Fungi incertae sedis</taxon>
        <taxon>Microsporidia</taxon>
        <taxon>Tubulinosematoidea</taxon>
        <taxon>Tubulinosematidae</taxon>
        <taxon>Anncaliia</taxon>
    </lineage>
</organism>
<accession>A0A059F0W0</accession>
<dbReference type="Proteomes" id="UP000030655">
    <property type="component" value="Unassembled WGS sequence"/>
</dbReference>
<reference evidence="2 3" key="2">
    <citation type="submission" date="2014-03" db="EMBL/GenBank/DDBJ databases">
        <title>The Genome Sequence of Anncaliia algerae insect isolate PRA339.</title>
        <authorList>
            <consortium name="The Broad Institute Genome Sequencing Platform"/>
            <consortium name="The Broad Institute Genome Sequencing Center for Infectious Disease"/>
            <person name="Cuomo C."/>
            <person name="Becnel J."/>
            <person name="Sanscrainte N."/>
            <person name="Walker B."/>
            <person name="Young S.K."/>
            <person name="Zeng Q."/>
            <person name="Gargeya S."/>
            <person name="Fitzgerald M."/>
            <person name="Haas B."/>
            <person name="Abouelleil A."/>
            <person name="Alvarado L."/>
            <person name="Arachchi H.M."/>
            <person name="Berlin A.M."/>
            <person name="Chapman S.B."/>
            <person name="Dewar J."/>
            <person name="Goldberg J."/>
            <person name="Griggs A."/>
            <person name="Gujja S."/>
            <person name="Hansen M."/>
            <person name="Howarth C."/>
            <person name="Imamovic A."/>
            <person name="Larimer J."/>
            <person name="McCowan C."/>
            <person name="Murphy C."/>
            <person name="Neiman D."/>
            <person name="Pearson M."/>
            <person name="Priest M."/>
            <person name="Roberts A."/>
            <person name="Saif S."/>
            <person name="Shea T."/>
            <person name="Sisk P."/>
            <person name="Sykes S."/>
            <person name="Wortman J."/>
            <person name="Nusbaum C."/>
            <person name="Birren B."/>
        </authorList>
    </citation>
    <scope>NUCLEOTIDE SEQUENCE [LARGE SCALE GENOMIC DNA]</scope>
    <source>
        <strain evidence="2 3">PRA339</strain>
    </source>
</reference>
<name>A0A059F0W0_9MICR</name>
<evidence type="ECO:0000313" key="2">
    <source>
        <dbReference type="EMBL" id="KCZ80933.1"/>
    </source>
</evidence>
<proteinExistence type="predicted"/>
<gene>
    <name evidence="2" type="ORF">H312_01651</name>
</gene>
<sequence length="261" mass="30443">MFLKFKLIYVFVLRKTLFISCAEQNPNSQISFVDNEVTNFKECQVGESLKEMPSKRKREPSPVTSDNIIRNNLDSINSVDIKQSLKKMILNRLDNLLNDNTITFQSNRTVLEKFNLLKGVECFDEYINANIENLLDKNTESIKNALLTLYPCILENDLPDQAKVIQMINNETIILFLTYLDPKMIEFINNNEYISNDETLNLISSNIKDISKNKIISSQSYKNLILLNDLNEVFERLFGATDINLFIRRYILLIIKKYYIK</sequence>
<dbReference type="AlphaFoldDB" id="A0A059F0W0"/>
<feature type="signal peptide" evidence="1">
    <location>
        <begin position="1"/>
        <end position="22"/>
    </location>
</feature>
<feature type="chain" id="PRO_5001571832" evidence="1">
    <location>
        <begin position="23"/>
        <end position="261"/>
    </location>
</feature>
<evidence type="ECO:0000313" key="3">
    <source>
        <dbReference type="Proteomes" id="UP000030655"/>
    </source>
</evidence>
<keyword evidence="1" id="KW-0732">Signal</keyword>
<keyword evidence="3" id="KW-1185">Reference proteome</keyword>
<reference evidence="3" key="1">
    <citation type="submission" date="2013-02" db="EMBL/GenBank/DDBJ databases">
        <authorList>
            <consortium name="The Broad Institute Genome Sequencing Platform"/>
            <person name="Cuomo C."/>
            <person name="Becnel J."/>
            <person name="Sanscrainte N."/>
            <person name="Walker B."/>
            <person name="Young S.K."/>
            <person name="Zeng Q."/>
            <person name="Gargeya S."/>
            <person name="Fitzgerald M."/>
            <person name="Haas B."/>
            <person name="Abouelleil A."/>
            <person name="Alvarado L."/>
            <person name="Arachchi H.M."/>
            <person name="Berlin A.M."/>
            <person name="Chapman S.B."/>
            <person name="Dewar J."/>
            <person name="Goldberg J."/>
            <person name="Griggs A."/>
            <person name="Gujja S."/>
            <person name="Hansen M."/>
            <person name="Howarth C."/>
            <person name="Imamovic A."/>
            <person name="Larimer J."/>
            <person name="McCowan C."/>
            <person name="Murphy C."/>
            <person name="Neiman D."/>
            <person name="Pearson M."/>
            <person name="Priest M."/>
            <person name="Roberts A."/>
            <person name="Saif S."/>
            <person name="Shea T."/>
            <person name="Sisk P."/>
            <person name="Sykes S."/>
            <person name="Wortman J."/>
            <person name="Nusbaum C."/>
            <person name="Birren B."/>
        </authorList>
    </citation>
    <scope>NUCLEOTIDE SEQUENCE [LARGE SCALE GENOMIC DNA]</scope>
    <source>
        <strain evidence="3">PRA339</strain>
    </source>
</reference>
<protein>
    <submittedName>
        <fullName evidence="2">Uncharacterized protein</fullName>
    </submittedName>
</protein>
<evidence type="ECO:0000256" key="1">
    <source>
        <dbReference type="SAM" id="SignalP"/>
    </source>
</evidence>
<dbReference type="HOGENOM" id="CLU_1053650_0_0_1"/>
<dbReference type="EMBL" id="KK365157">
    <property type="protein sequence ID" value="KCZ80933.1"/>
    <property type="molecule type" value="Genomic_DNA"/>
</dbReference>
<dbReference type="VEuPathDB" id="MicrosporidiaDB:H312_01651"/>
<dbReference type="OrthoDB" id="10369185at2759"/>